<keyword evidence="4" id="KW-1185">Reference proteome</keyword>
<dbReference type="EMBL" id="ATDP01000036">
    <property type="protein sequence ID" value="EQB19046.1"/>
    <property type="molecule type" value="Genomic_DNA"/>
</dbReference>
<sequence length="347" mass="38163">MNFALTAFSGAIIPPSDVHRAETFPVKQSTDASPIAFRIGQIDALAKTLLASPALYSPEMRASLALRWLSRAWQQYRQDRAITLGPALIGAECATERNAFLTLFEQALPRREKLLSQAVRTVRKIAIRPMASEVTEAETIVAASTDELERVLTVLAQPKRPTAPLERLLELVDGFRYSTGDEPDPLSATARTPCWAINLAATARGDAFRLSETALPFPGLAQRRLFRADRGAQERRADAREHLLEALHATACDIARLPRAAEVFTREFPSQRTNSRLYLAWMLLFGLGGLTPAQLARALPATKAGAGKLLRQLEAGHLARSQGPFAPFLCTLNIPVAMPDWRYLSSK</sequence>
<evidence type="ECO:0000313" key="1">
    <source>
        <dbReference type="EMBL" id="EQB17946.1"/>
    </source>
</evidence>
<evidence type="ECO:0000313" key="4">
    <source>
        <dbReference type="Proteomes" id="UP000015531"/>
    </source>
</evidence>
<dbReference type="AlphaFoldDB" id="T0HNK2"/>
<proteinExistence type="predicted"/>
<evidence type="ECO:0000313" key="3">
    <source>
        <dbReference type="EMBL" id="EQB19046.1"/>
    </source>
</evidence>
<dbReference type="eggNOG" id="ENOG5032NBM">
    <property type="taxonomic scope" value="Bacteria"/>
</dbReference>
<dbReference type="EMBL" id="ATDP01000062">
    <property type="protein sequence ID" value="EQB17946.1"/>
    <property type="molecule type" value="Genomic_DNA"/>
</dbReference>
<dbReference type="EMBL" id="ATDP01000037">
    <property type="protein sequence ID" value="EQB18972.1"/>
    <property type="molecule type" value="Genomic_DNA"/>
</dbReference>
<dbReference type="PATRIC" id="fig|1331060.3.peg.229"/>
<protein>
    <recommendedName>
        <fullName evidence="5">HTH DNA binding domain-containing protein</fullName>
    </recommendedName>
</protein>
<gene>
    <name evidence="3" type="ORF">RLDS_01285</name>
    <name evidence="2" type="ORF">RLDS_01330</name>
    <name evidence="1" type="ORF">RLDS_03440</name>
</gene>
<reference evidence="1 4" key="1">
    <citation type="journal article" date="2013" name="Genome Announc.">
        <title>Draft Genome Sequence of Sphingobium lactosutens Strain DS20T, Isolated from a Hexachlorocyclohexane Dumpsite.</title>
        <authorList>
            <person name="Kumar R."/>
            <person name="Dwivedi V."/>
            <person name="Negi V."/>
            <person name="Khurana J.P."/>
            <person name="Lal R."/>
        </authorList>
    </citation>
    <scope>NUCLEOTIDE SEQUENCE [LARGE SCALE GENOMIC DNA]</scope>
    <source>
        <strain evidence="1 4">DS20</strain>
    </source>
</reference>
<organism evidence="1 4">
    <name type="scientific">Sphingobium lactosutens DS20</name>
    <dbReference type="NCBI Taxonomy" id="1331060"/>
    <lineage>
        <taxon>Bacteria</taxon>
        <taxon>Pseudomonadati</taxon>
        <taxon>Pseudomonadota</taxon>
        <taxon>Alphaproteobacteria</taxon>
        <taxon>Sphingomonadales</taxon>
        <taxon>Sphingomonadaceae</taxon>
        <taxon>Sphingobium</taxon>
    </lineage>
</organism>
<evidence type="ECO:0000313" key="2">
    <source>
        <dbReference type="EMBL" id="EQB18972.1"/>
    </source>
</evidence>
<evidence type="ECO:0008006" key="5">
    <source>
        <dbReference type="Google" id="ProtNLM"/>
    </source>
</evidence>
<dbReference type="Proteomes" id="UP000015531">
    <property type="component" value="Unassembled WGS sequence"/>
</dbReference>
<accession>T0HNK2</accession>
<name>T0HNK2_9SPHN</name>
<comment type="caution">
    <text evidence="1">The sequence shown here is derived from an EMBL/GenBank/DDBJ whole genome shotgun (WGS) entry which is preliminary data.</text>
</comment>